<protein>
    <submittedName>
        <fullName evidence="5">Metallophosphoesterase YunD</fullName>
    </submittedName>
</protein>
<evidence type="ECO:0000313" key="5">
    <source>
        <dbReference type="EMBL" id="GGJ05634.1"/>
    </source>
</evidence>
<dbReference type="GO" id="GO:0008253">
    <property type="term" value="F:5'-nucleotidase activity"/>
    <property type="evidence" value="ECO:0007669"/>
    <property type="project" value="TreeGrafter"/>
</dbReference>
<dbReference type="Pfam" id="PF00149">
    <property type="entry name" value="Metallophos"/>
    <property type="match status" value="1"/>
</dbReference>
<evidence type="ECO:0000259" key="4">
    <source>
        <dbReference type="Pfam" id="PF02872"/>
    </source>
</evidence>
<dbReference type="RefSeq" id="WP_188881964.1">
    <property type="nucleotide sequence ID" value="NZ_BMOY01000018.1"/>
</dbReference>
<dbReference type="Gene3D" id="3.90.780.10">
    <property type="entry name" value="5'-Nucleotidase, C-terminal domain"/>
    <property type="match status" value="1"/>
</dbReference>
<feature type="domain" description="5'-Nucleotidase C-terminal" evidence="4">
    <location>
        <begin position="289"/>
        <end position="427"/>
    </location>
</feature>
<keyword evidence="6" id="KW-1185">Reference proteome</keyword>
<proteinExistence type="inferred from homology"/>
<feature type="domain" description="Calcineurin-like phosphoesterase" evidence="3">
    <location>
        <begin position="4"/>
        <end position="202"/>
    </location>
</feature>
<dbReference type="AlphaFoldDB" id="A0A917NJN3"/>
<organism evidence="5 6">
    <name type="scientific">Alicyclobacillus cellulosilyticus</name>
    <dbReference type="NCBI Taxonomy" id="1003997"/>
    <lineage>
        <taxon>Bacteria</taxon>
        <taxon>Bacillati</taxon>
        <taxon>Bacillota</taxon>
        <taxon>Bacilli</taxon>
        <taxon>Bacillales</taxon>
        <taxon>Alicyclobacillaceae</taxon>
        <taxon>Alicyclobacillus</taxon>
    </lineage>
</organism>
<dbReference type="GO" id="GO:0009166">
    <property type="term" value="P:nucleotide catabolic process"/>
    <property type="evidence" value="ECO:0007669"/>
    <property type="project" value="InterPro"/>
</dbReference>
<evidence type="ECO:0000313" key="6">
    <source>
        <dbReference type="Proteomes" id="UP000637695"/>
    </source>
</evidence>
<dbReference type="GO" id="GO:0000166">
    <property type="term" value="F:nucleotide binding"/>
    <property type="evidence" value="ECO:0007669"/>
    <property type="project" value="UniProtKB-KW"/>
</dbReference>
<dbReference type="InterPro" id="IPR029052">
    <property type="entry name" value="Metallo-depent_PP-like"/>
</dbReference>
<dbReference type="PRINTS" id="PR01607">
    <property type="entry name" value="APYRASEFAMLY"/>
</dbReference>
<dbReference type="PANTHER" id="PTHR11575:SF23">
    <property type="entry name" value="5-NUCLEOTIDASE FAMILY PROTEIN"/>
    <property type="match status" value="1"/>
</dbReference>
<dbReference type="EMBL" id="BMOY01000018">
    <property type="protein sequence ID" value="GGJ05634.1"/>
    <property type="molecule type" value="Genomic_DNA"/>
</dbReference>
<dbReference type="GO" id="GO:0030288">
    <property type="term" value="C:outer membrane-bounded periplasmic space"/>
    <property type="evidence" value="ECO:0007669"/>
    <property type="project" value="TreeGrafter"/>
</dbReference>
<comment type="similarity">
    <text evidence="2">Belongs to the 5'-nucleotidase family.</text>
</comment>
<dbReference type="Gene3D" id="3.60.21.10">
    <property type="match status" value="1"/>
</dbReference>
<dbReference type="PANTHER" id="PTHR11575">
    <property type="entry name" value="5'-NUCLEOTIDASE-RELATED"/>
    <property type="match status" value="1"/>
</dbReference>
<reference evidence="5" key="1">
    <citation type="journal article" date="2014" name="Int. J. Syst. Evol. Microbiol.">
        <title>Complete genome sequence of Corynebacterium casei LMG S-19264T (=DSM 44701T), isolated from a smear-ripened cheese.</title>
        <authorList>
            <consortium name="US DOE Joint Genome Institute (JGI-PGF)"/>
            <person name="Walter F."/>
            <person name="Albersmeier A."/>
            <person name="Kalinowski J."/>
            <person name="Ruckert C."/>
        </authorList>
    </citation>
    <scope>NUCLEOTIDE SEQUENCE</scope>
    <source>
        <strain evidence="5">JCM 18487</strain>
    </source>
</reference>
<dbReference type="SUPFAM" id="SSF56300">
    <property type="entry name" value="Metallo-dependent phosphatases"/>
    <property type="match status" value="1"/>
</dbReference>
<evidence type="ECO:0000256" key="2">
    <source>
        <dbReference type="RuleBase" id="RU362119"/>
    </source>
</evidence>
<dbReference type="GO" id="GO:0008768">
    <property type="term" value="F:UDP-sugar diphosphatase activity"/>
    <property type="evidence" value="ECO:0007669"/>
    <property type="project" value="TreeGrafter"/>
</dbReference>
<dbReference type="InterPro" id="IPR006179">
    <property type="entry name" value="5_nucleotidase/apyrase"/>
</dbReference>
<keyword evidence="2" id="KW-0547">Nucleotide-binding</keyword>
<dbReference type="Proteomes" id="UP000637695">
    <property type="component" value="Unassembled WGS sequence"/>
</dbReference>
<dbReference type="InterPro" id="IPR004843">
    <property type="entry name" value="Calcineurin-like_PHP"/>
</dbReference>
<dbReference type="InterPro" id="IPR008334">
    <property type="entry name" value="5'-Nucleotdase_C"/>
</dbReference>
<comment type="caution">
    <text evidence="5">The sequence shown here is derived from an EMBL/GenBank/DDBJ whole genome shotgun (WGS) entry which is preliminary data.</text>
</comment>
<reference evidence="5" key="2">
    <citation type="submission" date="2020-09" db="EMBL/GenBank/DDBJ databases">
        <authorList>
            <person name="Sun Q."/>
            <person name="Ohkuma M."/>
        </authorList>
    </citation>
    <scope>NUCLEOTIDE SEQUENCE</scope>
    <source>
        <strain evidence="5">JCM 18487</strain>
    </source>
</reference>
<accession>A0A917NJN3</accession>
<dbReference type="SUPFAM" id="SSF55816">
    <property type="entry name" value="5'-nucleotidase (syn. UDP-sugar hydrolase), C-terminal domain"/>
    <property type="match status" value="1"/>
</dbReference>
<evidence type="ECO:0000259" key="3">
    <source>
        <dbReference type="Pfam" id="PF00149"/>
    </source>
</evidence>
<dbReference type="InterPro" id="IPR036907">
    <property type="entry name" value="5'-Nucleotdase_C_sf"/>
</dbReference>
<keyword evidence="2" id="KW-0378">Hydrolase</keyword>
<name>A0A917NJN3_9BACL</name>
<gene>
    <name evidence="5" type="primary">yunD</name>
    <name evidence="5" type="ORF">GCM10010885_13490</name>
</gene>
<sequence>MLIHLLHVNDVHSALENHMRLGASLRRLRSALTAGGEPVLTFDVGDVLDRVRPETEGTLGMVNAALLAALGVDGWVFGNNEGLTVPAPVWPRLAARARTVVFGTNLRWRGRRVPGFRDHQVFRRAGLRIGVFGVTSNFELPYRVLGIEVSDPVAAAQAAVRRLREHGCDLVVALSHLGLRADRQLAAEVAGIDVIVGAHSHHFLEAPEWVGTTAIVQAGKHALAYGHTVLVFNQACGKVEEVRTRLIPTPLDGPFDAEMLAAYQGCVREAEARLAEEVLTLHRPLPVRYDAESPFANALAEILARVYPCDVALVHSGALTASLLPGRITLRHIHGACTTPTRPVRLTMTGEQLWQTVELSLQPAYYHRPGIGYGFRGAIVGTLAVANAEAEVRRTADGQTVLASLSVGGRPVEAHRRYRVVAPEYLWLAGLFPAFRAADAVEFEAPLMRELLVRHLADPDVLCKAFWPRFKMRSPSETGQAATE</sequence>
<dbReference type="Pfam" id="PF02872">
    <property type="entry name" value="5_nucleotid_C"/>
    <property type="match status" value="1"/>
</dbReference>
<evidence type="ECO:0000256" key="1">
    <source>
        <dbReference type="ARBA" id="ARBA00022729"/>
    </source>
</evidence>
<keyword evidence="1" id="KW-0732">Signal</keyword>